<dbReference type="EMBL" id="KN835179">
    <property type="protein sequence ID" value="KIK45056.1"/>
    <property type="molecule type" value="Genomic_DNA"/>
</dbReference>
<dbReference type="GO" id="GO:0016887">
    <property type="term" value="F:ATP hydrolysis activity"/>
    <property type="evidence" value="ECO:0007669"/>
    <property type="project" value="InterPro"/>
</dbReference>
<dbReference type="InterPro" id="IPR044972">
    <property type="entry name" value="Mot1"/>
</dbReference>
<name>A0A0D0ATP8_9AGAM</name>
<proteinExistence type="predicted"/>
<dbReference type="InParanoid" id="A0A0D0ATP8"/>
<evidence type="ECO:0000313" key="2">
    <source>
        <dbReference type="Proteomes" id="UP000054485"/>
    </source>
</evidence>
<sequence>EKVIIDPSKGGAVSPKAAQQSHALEVILGAWMWQGIVALLEVDLFSANWESRHGAAMALRELPKVQGSSGGMRGSLTLIQ</sequence>
<evidence type="ECO:0000313" key="1">
    <source>
        <dbReference type="EMBL" id="KIK45056.1"/>
    </source>
</evidence>
<dbReference type="HOGENOM" id="CLU_182665_0_0_1"/>
<dbReference type="OrthoDB" id="3238385at2759"/>
<dbReference type="GO" id="GO:0017025">
    <property type="term" value="F:TBP-class protein binding"/>
    <property type="evidence" value="ECO:0007669"/>
    <property type="project" value="InterPro"/>
</dbReference>
<accession>A0A0D0ATP8</accession>
<keyword evidence="2" id="KW-1185">Reference proteome</keyword>
<reference evidence="1 2" key="1">
    <citation type="submission" date="2014-04" db="EMBL/GenBank/DDBJ databases">
        <authorList>
            <consortium name="DOE Joint Genome Institute"/>
            <person name="Kuo A."/>
            <person name="Ruytinx J."/>
            <person name="Rineau F."/>
            <person name="Colpaert J."/>
            <person name="Kohler A."/>
            <person name="Nagy L.G."/>
            <person name="Floudas D."/>
            <person name="Copeland A."/>
            <person name="Barry K.W."/>
            <person name="Cichocki N."/>
            <person name="Veneault-Fourrey C."/>
            <person name="LaButti K."/>
            <person name="Lindquist E.A."/>
            <person name="Lipzen A."/>
            <person name="Lundell T."/>
            <person name="Morin E."/>
            <person name="Murat C."/>
            <person name="Sun H."/>
            <person name="Tunlid A."/>
            <person name="Henrissat B."/>
            <person name="Grigoriev I.V."/>
            <person name="Hibbett D.S."/>
            <person name="Martin F."/>
            <person name="Nordberg H.P."/>
            <person name="Cantor M.N."/>
            <person name="Hua S.X."/>
        </authorList>
    </citation>
    <scope>NUCLEOTIDE SEQUENCE [LARGE SCALE GENOMIC DNA]</scope>
    <source>
        <strain evidence="1 2">UH-Slu-Lm8-n1</strain>
    </source>
</reference>
<dbReference type="PANTHER" id="PTHR36498:SF1">
    <property type="entry name" value="TATA-BINDING PROTEIN-ASSOCIATED FACTOR 172"/>
    <property type="match status" value="1"/>
</dbReference>
<gene>
    <name evidence="1" type="ORF">CY34DRAFT_78674</name>
</gene>
<reference evidence="2" key="2">
    <citation type="submission" date="2015-01" db="EMBL/GenBank/DDBJ databases">
        <title>Evolutionary Origins and Diversification of the Mycorrhizal Mutualists.</title>
        <authorList>
            <consortium name="DOE Joint Genome Institute"/>
            <consortium name="Mycorrhizal Genomics Consortium"/>
            <person name="Kohler A."/>
            <person name="Kuo A."/>
            <person name="Nagy L.G."/>
            <person name="Floudas D."/>
            <person name="Copeland A."/>
            <person name="Barry K.W."/>
            <person name="Cichocki N."/>
            <person name="Veneault-Fourrey C."/>
            <person name="LaButti K."/>
            <person name="Lindquist E.A."/>
            <person name="Lipzen A."/>
            <person name="Lundell T."/>
            <person name="Morin E."/>
            <person name="Murat C."/>
            <person name="Riley R."/>
            <person name="Ohm R."/>
            <person name="Sun H."/>
            <person name="Tunlid A."/>
            <person name="Henrissat B."/>
            <person name="Grigoriev I.V."/>
            <person name="Hibbett D.S."/>
            <person name="Martin F."/>
        </authorList>
    </citation>
    <scope>NUCLEOTIDE SEQUENCE [LARGE SCALE GENOMIC DNA]</scope>
    <source>
        <strain evidence="2">UH-Slu-Lm8-n1</strain>
    </source>
</reference>
<protein>
    <submittedName>
        <fullName evidence="1">Uncharacterized protein</fullName>
    </submittedName>
</protein>
<dbReference type="GO" id="GO:0003677">
    <property type="term" value="F:DNA binding"/>
    <property type="evidence" value="ECO:0007669"/>
    <property type="project" value="InterPro"/>
</dbReference>
<feature type="non-terminal residue" evidence="1">
    <location>
        <position position="1"/>
    </location>
</feature>
<dbReference type="STRING" id="930992.A0A0D0ATP8"/>
<dbReference type="Proteomes" id="UP000054485">
    <property type="component" value="Unassembled WGS sequence"/>
</dbReference>
<dbReference type="AlphaFoldDB" id="A0A0D0ATP8"/>
<dbReference type="PANTHER" id="PTHR36498">
    <property type="entry name" value="TATA-BINDING PROTEIN-ASSOCIATED FACTOR 172"/>
    <property type="match status" value="1"/>
</dbReference>
<organism evidence="1 2">
    <name type="scientific">Suillus luteus UH-Slu-Lm8-n1</name>
    <dbReference type="NCBI Taxonomy" id="930992"/>
    <lineage>
        <taxon>Eukaryota</taxon>
        <taxon>Fungi</taxon>
        <taxon>Dikarya</taxon>
        <taxon>Basidiomycota</taxon>
        <taxon>Agaricomycotina</taxon>
        <taxon>Agaricomycetes</taxon>
        <taxon>Agaricomycetidae</taxon>
        <taxon>Boletales</taxon>
        <taxon>Suillineae</taxon>
        <taxon>Suillaceae</taxon>
        <taxon>Suillus</taxon>
    </lineage>
</organism>